<name>A0AA96GMM9_9BACT</name>
<sequence>MNIVEKMKHDWNERAQHHARFWIATEDYHTEEKFAQSGKDTAQALLATIPVPPLRSWNVLDIGCGIGRVLKALASYFDYLVGVDVSSAMIAQSKQWLADDPHVHTYETSGVDLREFPHSSFDLVYSYVTFQHMPRSVFECYLGEIHRVLTPNGYLVFQLPIGHYLDVPLEDTIGIRSYSHQEIEESLRRNGLGFLQHPSSNPEFTEMSDPHNHRFRLAQKIGPINSTVSMDWDELEQPHFVSELDNHLYGIYADNCACAGNYQEGIQTLKTLINKNPATLEGRLRLAALLIETGQLPQALVTMKEIITIHPGYEEGHRTLRQLLEKCPNLHPSKVPSLSTTSKYSPAHASRNTPGLANREYSTT</sequence>
<gene>
    <name evidence="3" type="ORF">PQG83_14750</name>
</gene>
<evidence type="ECO:0000313" key="3">
    <source>
        <dbReference type="EMBL" id="WNM61009.1"/>
    </source>
</evidence>
<accession>A0AA96GMM9</accession>
<protein>
    <submittedName>
        <fullName evidence="3">Methyltransferase domain-containing protein</fullName>
    </submittedName>
</protein>
<dbReference type="AlphaFoldDB" id="A0AA96GMM9"/>
<organism evidence="3 4">
    <name type="scientific">Candidatus Nitrospira neomarina</name>
    <dbReference type="NCBI Taxonomy" id="3020899"/>
    <lineage>
        <taxon>Bacteria</taxon>
        <taxon>Pseudomonadati</taxon>
        <taxon>Nitrospirota</taxon>
        <taxon>Nitrospiria</taxon>
        <taxon>Nitrospirales</taxon>
        <taxon>Nitrospiraceae</taxon>
        <taxon>Nitrospira</taxon>
    </lineage>
</organism>
<evidence type="ECO:0000259" key="2">
    <source>
        <dbReference type="Pfam" id="PF08241"/>
    </source>
</evidence>
<reference evidence="3 4" key="1">
    <citation type="submission" date="2023-01" db="EMBL/GenBank/DDBJ databases">
        <title>Cultivation and genomic characterization of new, ubiquitous marine nitrite-oxidizing bacteria from the Nitrospirales.</title>
        <authorList>
            <person name="Mueller A.J."/>
            <person name="Daebeler A."/>
            <person name="Herbold C.W."/>
            <person name="Kirkegaard R.H."/>
            <person name="Daims H."/>
        </authorList>
    </citation>
    <scope>NUCLEOTIDE SEQUENCE [LARGE SCALE GENOMIC DNA]</scope>
    <source>
        <strain evidence="3 4">DK</strain>
    </source>
</reference>
<keyword evidence="3" id="KW-0489">Methyltransferase</keyword>
<evidence type="ECO:0000256" key="1">
    <source>
        <dbReference type="SAM" id="MobiDB-lite"/>
    </source>
</evidence>
<dbReference type="PANTHER" id="PTHR43861">
    <property type="entry name" value="TRANS-ACONITATE 2-METHYLTRANSFERASE-RELATED"/>
    <property type="match status" value="1"/>
</dbReference>
<dbReference type="SUPFAM" id="SSF53335">
    <property type="entry name" value="S-adenosyl-L-methionine-dependent methyltransferases"/>
    <property type="match status" value="1"/>
</dbReference>
<dbReference type="Pfam" id="PF08241">
    <property type="entry name" value="Methyltransf_11"/>
    <property type="match status" value="1"/>
</dbReference>
<feature type="compositionally biased region" description="Polar residues" evidence="1">
    <location>
        <begin position="336"/>
        <end position="364"/>
    </location>
</feature>
<feature type="domain" description="Methyltransferase type 11" evidence="2">
    <location>
        <begin position="60"/>
        <end position="157"/>
    </location>
</feature>
<dbReference type="SUPFAM" id="SSF48452">
    <property type="entry name" value="TPR-like"/>
    <property type="match status" value="1"/>
</dbReference>
<dbReference type="PANTHER" id="PTHR43861:SF1">
    <property type="entry name" value="TRANS-ACONITATE 2-METHYLTRANSFERASE"/>
    <property type="match status" value="1"/>
</dbReference>
<keyword evidence="3" id="KW-0808">Transferase</keyword>
<keyword evidence="4" id="KW-1185">Reference proteome</keyword>
<dbReference type="InterPro" id="IPR029063">
    <property type="entry name" value="SAM-dependent_MTases_sf"/>
</dbReference>
<feature type="region of interest" description="Disordered" evidence="1">
    <location>
        <begin position="331"/>
        <end position="364"/>
    </location>
</feature>
<dbReference type="GO" id="GO:0008757">
    <property type="term" value="F:S-adenosylmethionine-dependent methyltransferase activity"/>
    <property type="evidence" value="ECO:0007669"/>
    <property type="project" value="InterPro"/>
</dbReference>
<dbReference type="InterPro" id="IPR011990">
    <property type="entry name" value="TPR-like_helical_dom_sf"/>
</dbReference>
<proteinExistence type="predicted"/>
<dbReference type="Pfam" id="PF14559">
    <property type="entry name" value="TPR_19"/>
    <property type="match status" value="1"/>
</dbReference>
<dbReference type="Gene3D" id="1.25.40.10">
    <property type="entry name" value="Tetratricopeptide repeat domain"/>
    <property type="match status" value="1"/>
</dbReference>
<dbReference type="InterPro" id="IPR013216">
    <property type="entry name" value="Methyltransf_11"/>
</dbReference>
<dbReference type="KEGG" id="nneo:PQG83_14750"/>
<evidence type="ECO:0000313" key="4">
    <source>
        <dbReference type="Proteomes" id="UP001302494"/>
    </source>
</evidence>
<dbReference type="EMBL" id="CP116968">
    <property type="protein sequence ID" value="WNM61009.1"/>
    <property type="molecule type" value="Genomic_DNA"/>
</dbReference>
<dbReference type="RefSeq" id="WP_312742539.1">
    <property type="nucleotide sequence ID" value="NZ_CP116968.1"/>
</dbReference>
<dbReference type="Gene3D" id="3.40.50.150">
    <property type="entry name" value="Vaccinia Virus protein VP39"/>
    <property type="match status" value="1"/>
</dbReference>
<dbReference type="Proteomes" id="UP001302494">
    <property type="component" value="Chromosome"/>
</dbReference>
<dbReference type="CDD" id="cd02440">
    <property type="entry name" value="AdoMet_MTases"/>
    <property type="match status" value="1"/>
</dbReference>
<dbReference type="GO" id="GO:0032259">
    <property type="term" value="P:methylation"/>
    <property type="evidence" value="ECO:0007669"/>
    <property type="project" value="UniProtKB-KW"/>
</dbReference>